<protein>
    <submittedName>
        <fullName evidence="2">Uncharacterized protein</fullName>
    </submittedName>
</protein>
<evidence type="ECO:0000256" key="1">
    <source>
        <dbReference type="SAM" id="MobiDB-lite"/>
    </source>
</evidence>
<dbReference type="EMBL" id="CP124755">
    <property type="protein sequence ID" value="WGZ89429.1"/>
    <property type="molecule type" value="Genomic_DNA"/>
</dbReference>
<dbReference type="AlphaFoldDB" id="A0AA95KCB3"/>
<feature type="compositionally biased region" description="Pro residues" evidence="1">
    <location>
        <begin position="117"/>
        <end position="126"/>
    </location>
</feature>
<reference evidence="2" key="1">
    <citation type="journal article" date="2023" name="Int. J. Mol. Sci.">
        <title>Metagenomics Revealed a New Genus 'Candidatus Thiocaldithrix dubininis' gen. nov., sp. nov. and a New Species 'Candidatus Thiothrix putei' sp. nov. in the Family Thiotrichaceae, Some Members of Which Have Traits of Both Na+- and H+-Motive Energetics.</title>
        <authorList>
            <person name="Ravin N.V."/>
            <person name="Muntyan M.S."/>
            <person name="Smolyakov D.D."/>
            <person name="Rudenko T.S."/>
            <person name="Beletsky A.V."/>
            <person name="Mardanov A.V."/>
            <person name="Grabovich M.Y."/>
        </authorList>
    </citation>
    <scope>NUCLEOTIDE SEQUENCE</scope>
    <source>
        <strain evidence="2">GKL-01</strain>
    </source>
</reference>
<reference evidence="2" key="2">
    <citation type="submission" date="2023-04" db="EMBL/GenBank/DDBJ databases">
        <authorList>
            <person name="Beletskiy A.V."/>
            <person name="Mardanov A.V."/>
            <person name="Ravin N.V."/>
        </authorList>
    </citation>
    <scope>NUCLEOTIDE SEQUENCE</scope>
    <source>
        <strain evidence="2">GKL-01</strain>
    </source>
</reference>
<evidence type="ECO:0000313" key="2">
    <source>
        <dbReference type="EMBL" id="WGZ89429.1"/>
    </source>
</evidence>
<dbReference type="Proteomes" id="UP001300672">
    <property type="component" value="Chromosome"/>
</dbReference>
<dbReference type="KEGG" id="tdu:QJT80_07875"/>
<proteinExistence type="predicted"/>
<gene>
    <name evidence="2" type="ORF">QJT80_07875</name>
</gene>
<name>A0AA95KCB3_9GAMM</name>
<accession>A0AA95KCB3</accession>
<feature type="region of interest" description="Disordered" evidence="1">
    <location>
        <begin position="60"/>
        <end position="126"/>
    </location>
</feature>
<sequence>MSNTIQNKPTCITAQDIRQLAQQGQTRALNARNFANGNLENNKPAISNLAERLANSVVAGRQTATQPDPVLAGGKPVRPQEPVIAGGKPVNPPILSGMMPPPPKSIEPPVLAGMVAPQPPVNTPTC</sequence>
<organism evidence="2">
    <name type="scientific">Candidatus Thiocaldithrix dubininis</name>
    <dbReference type="NCBI Taxonomy" id="3080823"/>
    <lineage>
        <taxon>Bacteria</taxon>
        <taxon>Pseudomonadati</taxon>
        <taxon>Pseudomonadota</taxon>
        <taxon>Gammaproteobacteria</taxon>
        <taxon>Thiotrichales</taxon>
        <taxon>Thiotrichaceae</taxon>
        <taxon>Candidatus Thiocaldithrix</taxon>
    </lineage>
</organism>